<sequence>MKIEIAKFERMSESGSSLIRLIQNNEMPVIDLLVREAVQNSLDAAKPDAINVDVSFNIRTFNRSSIVQLLDGIGEQIEGLYSEQEYRLLEIRDCNTVGLTGPLNDKISDADQYGNLIKLIYQVGMPQQKEGSGGSWGIGKTVYYRLGIGLVIYYSRIFENGSYQSRLAACLVEDQTRPEALLANFRNNRGIAWWGDSIDGQSTQPIISEADIEDILYKLGAQPYSGTETGTTIIIPFLRDDLRAEFDLDNEEVENSKMAISAMDSWWTQTDEGALEVALQRWYAPRLMNSEYTYGAWLRASVNGKGIGKDQFLPVFSLVQRLYNEIWSTQKEDQEEAVQLKEGSLAQLEQGEIGCLPIKIRSEFVKGQTAGWVAFSKVTAEQLLMGPPHNYPSPWIQIFGKETGLDQNPAIITFTRKPGMLVGYEYSGHWTDGISRTGAGEYILGIFVANSNNPLNEQNPKSQKQFLLEEYIRGCEKADHTSWGDWTPNKKKKTIIERIQKNVRKQISQSLSDKKPGVTEKKETALGRMLASVLMPPEGFGQSAKIQKQGGSGGGSGSGATGRLAKLQTLSSPKYEAGLIKYDFELFGGKTCKEFDIRLKVLTESGEMNADVWESDEGIGSVFPYEVTKLEIHNITGAKNKRIEMDQPLVLDHSNLCEEIDQIRFELSKSSRFQKCCTVSVHNGNAYTYSGSIWLSSSDRKVSAAIQIDSRTGGN</sequence>
<dbReference type="STRING" id="1045775.SAMN05216378_4394"/>
<dbReference type="OrthoDB" id="1395829at2"/>
<accession>A0A1I2E2S4</accession>
<gene>
    <name evidence="2" type="ORF">SAMN05216378_4394</name>
</gene>
<name>A0A1I2E2S4_9BACL</name>
<dbReference type="EMBL" id="FOMT01000004">
    <property type="protein sequence ID" value="SFE86868.1"/>
    <property type="molecule type" value="Genomic_DNA"/>
</dbReference>
<dbReference type="RefSeq" id="WP_091188549.1">
    <property type="nucleotide sequence ID" value="NZ_FOMT01000004.1"/>
</dbReference>
<reference evidence="3" key="1">
    <citation type="submission" date="2016-10" db="EMBL/GenBank/DDBJ databases">
        <authorList>
            <person name="Varghese N."/>
            <person name="Submissions S."/>
        </authorList>
    </citation>
    <scope>NUCLEOTIDE SEQUENCE [LARGE SCALE GENOMIC DNA]</scope>
    <source>
        <strain evidence="3">CGMCC 1.10784</strain>
    </source>
</reference>
<proteinExistence type="predicted"/>
<evidence type="ECO:0008006" key="4">
    <source>
        <dbReference type="Google" id="ProtNLM"/>
    </source>
</evidence>
<protein>
    <recommendedName>
        <fullName evidence="4">Histidine kinase-, DNA gyrase B-, and HSP90-like ATPase</fullName>
    </recommendedName>
</protein>
<evidence type="ECO:0000313" key="2">
    <source>
        <dbReference type="EMBL" id="SFE86868.1"/>
    </source>
</evidence>
<organism evidence="2 3">
    <name type="scientific">Paenibacillus catalpae</name>
    <dbReference type="NCBI Taxonomy" id="1045775"/>
    <lineage>
        <taxon>Bacteria</taxon>
        <taxon>Bacillati</taxon>
        <taxon>Bacillota</taxon>
        <taxon>Bacilli</taxon>
        <taxon>Bacillales</taxon>
        <taxon>Paenibacillaceae</taxon>
        <taxon>Paenibacillus</taxon>
    </lineage>
</organism>
<evidence type="ECO:0000313" key="3">
    <source>
        <dbReference type="Proteomes" id="UP000198855"/>
    </source>
</evidence>
<dbReference type="Proteomes" id="UP000198855">
    <property type="component" value="Unassembled WGS sequence"/>
</dbReference>
<feature type="compositionally biased region" description="Gly residues" evidence="1">
    <location>
        <begin position="550"/>
        <end position="560"/>
    </location>
</feature>
<dbReference type="AlphaFoldDB" id="A0A1I2E2S4"/>
<feature type="region of interest" description="Disordered" evidence="1">
    <location>
        <begin position="541"/>
        <end position="560"/>
    </location>
</feature>
<keyword evidence="3" id="KW-1185">Reference proteome</keyword>
<evidence type="ECO:0000256" key="1">
    <source>
        <dbReference type="SAM" id="MobiDB-lite"/>
    </source>
</evidence>